<evidence type="ECO:0000313" key="2">
    <source>
        <dbReference type="Proteomes" id="UP000381093"/>
    </source>
</evidence>
<accession>A0A5E7AD67</accession>
<dbReference type="EMBL" id="CABVHW010000002">
    <property type="protein sequence ID" value="VVN77332.1"/>
    <property type="molecule type" value="Genomic_DNA"/>
</dbReference>
<protein>
    <submittedName>
        <fullName evidence="1">Uncharacterized protein</fullName>
    </submittedName>
</protein>
<gene>
    <name evidence="1" type="ORF">PS710_00822</name>
</gene>
<organism evidence="1 2">
    <name type="scientific">Pseudomonas fluorescens</name>
    <dbReference type="NCBI Taxonomy" id="294"/>
    <lineage>
        <taxon>Bacteria</taxon>
        <taxon>Pseudomonadati</taxon>
        <taxon>Pseudomonadota</taxon>
        <taxon>Gammaproteobacteria</taxon>
        <taxon>Pseudomonadales</taxon>
        <taxon>Pseudomonadaceae</taxon>
        <taxon>Pseudomonas</taxon>
    </lineage>
</organism>
<proteinExistence type="predicted"/>
<dbReference type="AlphaFoldDB" id="A0A5E7AD67"/>
<sequence length="176" mass="19929">MQLISEVRTRREFDDGQLLEQFVRWDGVCTGFDELKKNMIYAQEHRVVSVKQVLVLNSGVEISMPVHERLNLLPDRTGVLVVFDKEPSKFSCPEAPWFFGFPNNAAIYNADGSLRFQLYNPEGENSYIGAIHTGAMPDHPDALGVLVGTVGHDPEWLYLVDCNSPEIISTGKWIRY</sequence>
<name>A0A5E7AD67_PSEFL</name>
<dbReference type="Proteomes" id="UP000381093">
    <property type="component" value="Unassembled WGS sequence"/>
</dbReference>
<reference evidence="1 2" key="1">
    <citation type="submission" date="2019-09" db="EMBL/GenBank/DDBJ databases">
        <authorList>
            <person name="Chandra G."/>
            <person name="Truman W A."/>
        </authorList>
    </citation>
    <scope>NUCLEOTIDE SEQUENCE [LARGE SCALE GENOMIC DNA]</scope>
    <source>
        <strain evidence="1">PS710</strain>
    </source>
</reference>
<evidence type="ECO:0000313" key="1">
    <source>
        <dbReference type="EMBL" id="VVN77332.1"/>
    </source>
</evidence>